<dbReference type="AlphaFoldDB" id="A0A5J4X7Z1"/>
<reference evidence="1 2" key="1">
    <citation type="submission" date="2019-03" db="EMBL/GenBank/DDBJ databases">
        <title>Single cell metagenomics reveals metabolic interactions within the superorganism composed of flagellate Streblomastix strix and complex community of Bacteroidetes bacteria on its surface.</title>
        <authorList>
            <person name="Treitli S.C."/>
            <person name="Kolisko M."/>
            <person name="Husnik F."/>
            <person name="Keeling P."/>
            <person name="Hampl V."/>
        </authorList>
    </citation>
    <scope>NUCLEOTIDE SEQUENCE [LARGE SCALE GENOMIC DNA]</scope>
    <source>
        <strain evidence="1">ST1C</strain>
    </source>
</reference>
<accession>A0A5J4X7Z1</accession>
<name>A0A5J4X7Z1_9EUKA</name>
<comment type="caution">
    <text evidence="1">The sequence shown here is derived from an EMBL/GenBank/DDBJ whole genome shotgun (WGS) entry which is preliminary data.</text>
</comment>
<dbReference type="Proteomes" id="UP000324800">
    <property type="component" value="Unassembled WGS sequence"/>
</dbReference>
<evidence type="ECO:0000313" key="1">
    <source>
        <dbReference type="EMBL" id="KAA6403337.1"/>
    </source>
</evidence>
<evidence type="ECO:0000313" key="2">
    <source>
        <dbReference type="Proteomes" id="UP000324800"/>
    </source>
</evidence>
<protein>
    <submittedName>
        <fullName evidence="1">Uncharacterized protein</fullName>
    </submittedName>
</protein>
<dbReference type="EMBL" id="SNRW01000111">
    <property type="protein sequence ID" value="KAA6403337.1"/>
    <property type="molecule type" value="Genomic_DNA"/>
</dbReference>
<sequence length="100" mass="11164">MRPSFFLLGYNRPVNSSDYLFLQVSQLDSDINQLVVTSFRPDSSANFQQRRSPSAYLSSVLLKGFLVGAYGAVDSYVFPFRVPFVMCTVSISKASYETIG</sequence>
<proteinExistence type="predicted"/>
<gene>
    <name evidence="1" type="ORF">EZS28_001132</name>
</gene>
<organism evidence="1 2">
    <name type="scientific">Streblomastix strix</name>
    <dbReference type="NCBI Taxonomy" id="222440"/>
    <lineage>
        <taxon>Eukaryota</taxon>
        <taxon>Metamonada</taxon>
        <taxon>Preaxostyla</taxon>
        <taxon>Oxymonadida</taxon>
        <taxon>Streblomastigidae</taxon>
        <taxon>Streblomastix</taxon>
    </lineage>
</organism>